<evidence type="ECO:0000313" key="6">
    <source>
        <dbReference type="EMBL" id="GDY76956.1"/>
    </source>
</evidence>
<accession>A0A4D4MZ36</accession>
<dbReference type="NCBIfam" id="TIGR01727">
    <property type="entry name" value="oligo_HPY"/>
    <property type="match status" value="1"/>
</dbReference>
<gene>
    <name evidence="6" type="ORF">SAV31267_064410</name>
</gene>
<protein>
    <recommendedName>
        <fullName evidence="5">ABC transporter domain-containing protein</fullName>
    </recommendedName>
</protein>
<evidence type="ECO:0000313" key="7">
    <source>
        <dbReference type="Proteomes" id="UP000299211"/>
    </source>
</evidence>
<evidence type="ECO:0000259" key="5">
    <source>
        <dbReference type="PROSITE" id="PS50893"/>
    </source>
</evidence>
<dbReference type="Pfam" id="PF08352">
    <property type="entry name" value="oligo_HPY"/>
    <property type="match status" value="1"/>
</dbReference>
<dbReference type="GO" id="GO:0016887">
    <property type="term" value="F:ATP hydrolysis activity"/>
    <property type="evidence" value="ECO:0007669"/>
    <property type="project" value="InterPro"/>
</dbReference>
<dbReference type="InterPro" id="IPR013563">
    <property type="entry name" value="Oligopep_ABC_C"/>
</dbReference>
<dbReference type="GO" id="GO:0015833">
    <property type="term" value="P:peptide transport"/>
    <property type="evidence" value="ECO:0007669"/>
    <property type="project" value="InterPro"/>
</dbReference>
<dbReference type="PROSITE" id="PS50893">
    <property type="entry name" value="ABC_TRANSPORTER_2"/>
    <property type="match status" value="1"/>
</dbReference>
<dbReference type="GO" id="GO:0005524">
    <property type="term" value="F:ATP binding"/>
    <property type="evidence" value="ECO:0007669"/>
    <property type="project" value="UniProtKB-KW"/>
</dbReference>
<dbReference type="Pfam" id="PF00005">
    <property type="entry name" value="ABC_tran"/>
    <property type="match status" value="1"/>
</dbReference>
<dbReference type="STRING" id="33903.AQJ43_01245"/>
<name>A0A4D4MZ36_STRAX</name>
<dbReference type="PROSITE" id="PS00211">
    <property type="entry name" value="ABC_TRANSPORTER_1"/>
    <property type="match status" value="1"/>
</dbReference>
<dbReference type="CDD" id="cd03257">
    <property type="entry name" value="ABC_NikE_OppD_transporters"/>
    <property type="match status" value="1"/>
</dbReference>
<proteinExistence type="inferred from homology"/>
<evidence type="ECO:0000256" key="3">
    <source>
        <dbReference type="ARBA" id="ARBA00022741"/>
    </source>
</evidence>
<organism evidence="6 7">
    <name type="scientific">Streptomyces avermitilis</name>
    <dbReference type="NCBI Taxonomy" id="33903"/>
    <lineage>
        <taxon>Bacteria</taxon>
        <taxon>Bacillati</taxon>
        <taxon>Actinomycetota</taxon>
        <taxon>Actinomycetes</taxon>
        <taxon>Kitasatosporales</taxon>
        <taxon>Streptomycetaceae</taxon>
        <taxon>Streptomyces</taxon>
    </lineage>
</organism>
<keyword evidence="4" id="KW-0067">ATP-binding</keyword>
<dbReference type="Proteomes" id="UP000299211">
    <property type="component" value="Unassembled WGS sequence"/>
</dbReference>
<dbReference type="InterPro" id="IPR017871">
    <property type="entry name" value="ABC_transporter-like_CS"/>
</dbReference>
<evidence type="ECO:0000256" key="1">
    <source>
        <dbReference type="ARBA" id="ARBA00005417"/>
    </source>
</evidence>
<dbReference type="SUPFAM" id="SSF52540">
    <property type="entry name" value="P-loop containing nucleoside triphosphate hydrolases"/>
    <property type="match status" value="1"/>
</dbReference>
<dbReference type="InterPro" id="IPR027417">
    <property type="entry name" value="P-loop_NTPase"/>
</dbReference>
<dbReference type="PANTHER" id="PTHR43776">
    <property type="entry name" value="TRANSPORT ATP-BINDING PROTEIN"/>
    <property type="match status" value="1"/>
</dbReference>
<reference evidence="6 7" key="1">
    <citation type="submission" date="2019-04" db="EMBL/GenBank/DDBJ databases">
        <title>Draft genome sequences of Streptomyces avermitilis ATCC 31267.</title>
        <authorList>
            <person name="Komaki H."/>
            <person name="Tamura T."/>
            <person name="Hosoyama A."/>
        </authorList>
    </citation>
    <scope>NUCLEOTIDE SEQUENCE [LARGE SCALE GENOMIC DNA]</scope>
    <source>
        <strain evidence="6 7">ATCC 31267</strain>
    </source>
</reference>
<evidence type="ECO:0000256" key="4">
    <source>
        <dbReference type="ARBA" id="ARBA00022840"/>
    </source>
</evidence>
<dbReference type="PANTHER" id="PTHR43776:SF7">
    <property type="entry name" value="D,D-DIPEPTIDE TRANSPORT ATP-BINDING PROTEIN DDPF-RELATED"/>
    <property type="match status" value="1"/>
</dbReference>
<sequence>MQIVFQDPMASLDPRMPVGDIIAEPLRTQGFDRATAARRVPELLTRVGLDPAHAERFPHEFSGGQRQRIGIARALSVEPELLVLDEPVSALDVSVQAGVLDLLDRLKAELGLAYLFVSHDLSVVRHIADRVSVVYLGRTVESGPVEEVFERPRHPYTQALLSAVPLPDPERERERRRTRILLAGDPPSPTQRYDGCRFRARCPLYASLAEEERKRCAHDVPVLDGDGAACHFPRVREVI</sequence>
<dbReference type="EMBL" id="BJHY01000001">
    <property type="protein sequence ID" value="GDY76956.1"/>
    <property type="molecule type" value="Genomic_DNA"/>
</dbReference>
<keyword evidence="3" id="KW-0547">Nucleotide-binding</keyword>
<dbReference type="Gene3D" id="3.40.50.300">
    <property type="entry name" value="P-loop containing nucleotide triphosphate hydrolases"/>
    <property type="match status" value="1"/>
</dbReference>
<comment type="similarity">
    <text evidence="1">Belongs to the ABC transporter superfamily.</text>
</comment>
<comment type="caution">
    <text evidence="6">The sequence shown here is derived from an EMBL/GenBank/DDBJ whole genome shotgun (WGS) entry which is preliminary data.</text>
</comment>
<keyword evidence="2" id="KW-0813">Transport</keyword>
<feature type="domain" description="ABC transporter" evidence="5">
    <location>
        <begin position="3"/>
        <end position="161"/>
    </location>
</feature>
<dbReference type="InterPro" id="IPR050319">
    <property type="entry name" value="ABC_transp_ATP-bind"/>
</dbReference>
<dbReference type="AlphaFoldDB" id="A0A4D4MZ36"/>
<evidence type="ECO:0000256" key="2">
    <source>
        <dbReference type="ARBA" id="ARBA00022448"/>
    </source>
</evidence>
<dbReference type="InterPro" id="IPR003439">
    <property type="entry name" value="ABC_transporter-like_ATP-bd"/>
</dbReference>